<feature type="region of interest" description="Disordered" evidence="1">
    <location>
        <begin position="59"/>
        <end position="84"/>
    </location>
</feature>
<proteinExistence type="predicted"/>
<evidence type="ECO:0000256" key="1">
    <source>
        <dbReference type="SAM" id="MobiDB-lite"/>
    </source>
</evidence>
<dbReference type="EMBL" id="JAUEPR010000003">
    <property type="protein sequence ID" value="KAK0487785.1"/>
    <property type="molecule type" value="Genomic_DNA"/>
</dbReference>
<organism evidence="2 3">
    <name type="scientific">Armillaria novae-zelandiae</name>
    <dbReference type="NCBI Taxonomy" id="153914"/>
    <lineage>
        <taxon>Eukaryota</taxon>
        <taxon>Fungi</taxon>
        <taxon>Dikarya</taxon>
        <taxon>Basidiomycota</taxon>
        <taxon>Agaricomycotina</taxon>
        <taxon>Agaricomycetes</taxon>
        <taxon>Agaricomycetidae</taxon>
        <taxon>Agaricales</taxon>
        <taxon>Marasmiineae</taxon>
        <taxon>Physalacriaceae</taxon>
        <taxon>Armillaria</taxon>
    </lineage>
</organism>
<protein>
    <submittedName>
        <fullName evidence="2">Uncharacterized protein</fullName>
    </submittedName>
</protein>
<evidence type="ECO:0000313" key="2">
    <source>
        <dbReference type="EMBL" id="KAK0487785.1"/>
    </source>
</evidence>
<dbReference type="Proteomes" id="UP001175227">
    <property type="component" value="Unassembled WGS sequence"/>
</dbReference>
<gene>
    <name evidence="2" type="ORF">IW261DRAFT_1415405</name>
</gene>
<keyword evidence="3" id="KW-1185">Reference proteome</keyword>
<feature type="region of interest" description="Disordered" evidence="1">
    <location>
        <begin position="123"/>
        <end position="143"/>
    </location>
</feature>
<evidence type="ECO:0000313" key="3">
    <source>
        <dbReference type="Proteomes" id="UP001175227"/>
    </source>
</evidence>
<dbReference type="AlphaFoldDB" id="A0AA39UPY5"/>
<comment type="caution">
    <text evidence="2">The sequence shown here is derived from an EMBL/GenBank/DDBJ whole genome shotgun (WGS) entry which is preliminary data.</text>
</comment>
<reference evidence="2" key="1">
    <citation type="submission" date="2023-06" db="EMBL/GenBank/DDBJ databases">
        <authorList>
            <consortium name="Lawrence Berkeley National Laboratory"/>
            <person name="Ahrendt S."/>
            <person name="Sahu N."/>
            <person name="Indic B."/>
            <person name="Wong-Bajracharya J."/>
            <person name="Merenyi Z."/>
            <person name="Ke H.-M."/>
            <person name="Monk M."/>
            <person name="Kocsube S."/>
            <person name="Drula E."/>
            <person name="Lipzen A."/>
            <person name="Balint B."/>
            <person name="Henrissat B."/>
            <person name="Andreopoulos B."/>
            <person name="Martin F.M."/>
            <person name="Harder C.B."/>
            <person name="Rigling D."/>
            <person name="Ford K.L."/>
            <person name="Foster G.D."/>
            <person name="Pangilinan J."/>
            <person name="Papanicolaou A."/>
            <person name="Barry K."/>
            <person name="LaButti K."/>
            <person name="Viragh M."/>
            <person name="Koriabine M."/>
            <person name="Yan M."/>
            <person name="Riley R."/>
            <person name="Champramary S."/>
            <person name="Plett K.L."/>
            <person name="Tsai I.J."/>
            <person name="Slot J."/>
            <person name="Sipos G."/>
            <person name="Plett J."/>
            <person name="Nagy L.G."/>
            <person name="Grigoriev I.V."/>
        </authorList>
    </citation>
    <scope>NUCLEOTIDE SEQUENCE</scope>
    <source>
        <strain evidence="2">ICMP 16352</strain>
    </source>
</reference>
<name>A0AA39UPY5_9AGAR</name>
<feature type="region of interest" description="Disordered" evidence="1">
    <location>
        <begin position="183"/>
        <end position="213"/>
    </location>
</feature>
<accession>A0AA39UPY5</accession>
<sequence>MTTELEEDGFISLYPRLCQRFEGLLKHTTLEGNDHFVFWWGHWIGCWRGTGGDSELELKPRRKSARVQDHAPSPSSHAIPPVTCPKSPQARCPAAYVFWTSTSDWTYTGLAVGDRGLAASNSRLRASTGAHSESAQEHARPASKQAVVLCTHRRLPIPSPGPSLRRLVIPSPALPWARCPPPGADTIHGEGSGRKRCGRIDGTGGREGGRWPEGAVLRRGGGSRRYPVRGWHGRADVRGRAGRAWDWGRREGGPSCGGEGDGMGGTAEVLCEACACLSMAETAVRCQSETTRGVSLMSTCLSMADTPTDTVDMRVGWQVEARKDAA</sequence>
<feature type="compositionally biased region" description="Low complexity" evidence="1">
    <location>
        <begin position="70"/>
        <end position="81"/>
    </location>
</feature>
<feature type="compositionally biased region" description="Polar residues" evidence="1">
    <location>
        <begin position="123"/>
        <end position="133"/>
    </location>
</feature>